<dbReference type="InterPro" id="IPR001680">
    <property type="entry name" value="WD40_rpt"/>
</dbReference>
<dbReference type="InterPro" id="IPR015943">
    <property type="entry name" value="WD40/YVTN_repeat-like_dom_sf"/>
</dbReference>
<dbReference type="AlphaFoldDB" id="A0AA35YFJ8"/>
<dbReference type="SUPFAM" id="SSF50978">
    <property type="entry name" value="WD40 repeat-like"/>
    <property type="match status" value="1"/>
</dbReference>
<keyword evidence="2" id="KW-0677">Repeat</keyword>
<dbReference type="PANTHER" id="PTHR19857">
    <property type="entry name" value="MITOCHONDRIAL DIVISION PROTEIN 1-RELATED"/>
    <property type="match status" value="1"/>
</dbReference>
<dbReference type="InterPro" id="IPR051179">
    <property type="entry name" value="WD_repeat_multifunction"/>
</dbReference>
<reference evidence="3" key="1">
    <citation type="submission" date="2023-04" db="EMBL/GenBank/DDBJ databases">
        <authorList>
            <person name="Vijverberg K."/>
            <person name="Xiong W."/>
            <person name="Schranz E."/>
        </authorList>
    </citation>
    <scope>NUCLEOTIDE SEQUENCE</scope>
</reference>
<name>A0AA35YFJ8_LACSI</name>
<dbReference type="Gene3D" id="2.130.10.10">
    <property type="entry name" value="YVTN repeat-like/Quinoprotein amine dehydrogenase"/>
    <property type="match status" value="1"/>
</dbReference>
<evidence type="ECO:0000256" key="1">
    <source>
        <dbReference type="ARBA" id="ARBA00022574"/>
    </source>
</evidence>
<accession>A0AA35YFJ8</accession>
<dbReference type="PANTHER" id="PTHR19857:SF21">
    <property type="entry name" value="ANAPHASE-PROMOTING COMPLEX SUBUNIT 4 WD40 DOMAIN-CONTAINING PROTEIN"/>
    <property type="match status" value="1"/>
</dbReference>
<gene>
    <name evidence="3" type="ORF">LSALG_LOCUS13197</name>
</gene>
<dbReference type="Proteomes" id="UP001177003">
    <property type="component" value="Chromosome 2"/>
</dbReference>
<evidence type="ECO:0000256" key="2">
    <source>
        <dbReference type="ARBA" id="ARBA00022737"/>
    </source>
</evidence>
<dbReference type="InterPro" id="IPR036322">
    <property type="entry name" value="WD40_repeat_dom_sf"/>
</dbReference>
<evidence type="ECO:0000313" key="3">
    <source>
        <dbReference type="EMBL" id="CAI9273033.1"/>
    </source>
</evidence>
<protein>
    <submittedName>
        <fullName evidence="3">Uncharacterized protein</fullName>
    </submittedName>
</protein>
<dbReference type="EMBL" id="OX465078">
    <property type="protein sequence ID" value="CAI9273033.1"/>
    <property type="molecule type" value="Genomic_DNA"/>
</dbReference>
<organism evidence="3 4">
    <name type="scientific">Lactuca saligna</name>
    <name type="common">Willowleaf lettuce</name>
    <dbReference type="NCBI Taxonomy" id="75948"/>
    <lineage>
        <taxon>Eukaryota</taxon>
        <taxon>Viridiplantae</taxon>
        <taxon>Streptophyta</taxon>
        <taxon>Embryophyta</taxon>
        <taxon>Tracheophyta</taxon>
        <taxon>Spermatophyta</taxon>
        <taxon>Magnoliopsida</taxon>
        <taxon>eudicotyledons</taxon>
        <taxon>Gunneridae</taxon>
        <taxon>Pentapetalae</taxon>
        <taxon>asterids</taxon>
        <taxon>campanulids</taxon>
        <taxon>Asterales</taxon>
        <taxon>Asteraceae</taxon>
        <taxon>Cichorioideae</taxon>
        <taxon>Cichorieae</taxon>
        <taxon>Lactucinae</taxon>
        <taxon>Lactuca</taxon>
    </lineage>
</organism>
<sequence length="499" mass="55404">MEKYAVPIAAIAENFKPITGTQWNRSLVELTGKFKGNYCHDVSPLLMQSYSEIGAFPHTYHIEGRPCKTHISSMYHSFLINAATGYASEGSRISGTEGVSIKHIHMPWIAMVGVSALEFDRQGIYLASVTRSGCLTVHDFESLYCQSNQPVPRREEDEGKYLLHISLSNSIDAVRWNPVNQDEVACTSLSHNEVHIFDIGYISSEPVEVLRKRPTVTVHGSSIRKGLTDVALFNDDTRVLASDTCGAISIWDRRVGDLPQTGLTTNANSSLTSIQLNGDQCVYGASKSGFIYIWDLRGGRSSAAFQSHKEVHSSPMTSLKLASMLNKIELLKAQSDIVAKEIQSIDINPSCPNQLGFHLDDGWSGVLDLHNFQVTHIHCPPPHWLDETDNIRILFSRKPSWLPVHSMYAVGSSSSDGLHLLDFYPHRNSPCHVDHDDMKESFHPRKQNKLIPLSGRVTACATHPLNGTIIAGTLEASLLMISQKHISWKKGDNDDNEHN</sequence>
<dbReference type="SMART" id="SM00320">
    <property type="entry name" value="WD40"/>
    <property type="match status" value="5"/>
</dbReference>
<keyword evidence="4" id="KW-1185">Reference proteome</keyword>
<evidence type="ECO:0000313" key="4">
    <source>
        <dbReference type="Proteomes" id="UP001177003"/>
    </source>
</evidence>
<proteinExistence type="predicted"/>
<keyword evidence="1" id="KW-0853">WD repeat</keyword>